<keyword evidence="10" id="KW-0433">Leucine-rich repeat</keyword>
<keyword evidence="18" id="KW-0256">Endoplasmic reticulum</keyword>
<dbReference type="Pfam" id="PF00069">
    <property type="entry name" value="Pkinase"/>
    <property type="match status" value="1"/>
</dbReference>
<dbReference type="HOGENOM" id="CLU_000288_92_6_1"/>
<evidence type="ECO:0000256" key="30">
    <source>
        <dbReference type="SAM" id="Phobius"/>
    </source>
</evidence>
<dbReference type="Gene3D" id="3.80.10.10">
    <property type="entry name" value="Ribonuclease Inhibitor"/>
    <property type="match status" value="1"/>
</dbReference>
<evidence type="ECO:0000256" key="24">
    <source>
        <dbReference type="ARBA" id="ARBA00047899"/>
    </source>
</evidence>
<protein>
    <recommendedName>
        <fullName evidence="28">Receptor kinase-like protein Xa21</fullName>
        <ecNumber evidence="6">2.7.11.1</ecNumber>
    </recommendedName>
</protein>
<evidence type="ECO:0000256" key="3">
    <source>
        <dbReference type="ARBA" id="ARBA00004162"/>
    </source>
</evidence>
<dbReference type="Gene3D" id="1.10.510.10">
    <property type="entry name" value="Transferase(Phosphotransferase) domain 1"/>
    <property type="match status" value="1"/>
</dbReference>
<comment type="catalytic activity">
    <reaction evidence="25">
        <text>L-seryl-[protein] + ATP = O-phospho-L-seryl-[protein] + ADP + H(+)</text>
        <dbReference type="Rhea" id="RHEA:17989"/>
        <dbReference type="Rhea" id="RHEA-COMP:9863"/>
        <dbReference type="Rhea" id="RHEA-COMP:11604"/>
        <dbReference type="ChEBI" id="CHEBI:15378"/>
        <dbReference type="ChEBI" id="CHEBI:29999"/>
        <dbReference type="ChEBI" id="CHEBI:30616"/>
        <dbReference type="ChEBI" id="CHEBI:83421"/>
        <dbReference type="ChEBI" id="CHEBI:456216"/>
        <dbReference type="EC" id="2.7.11.1"/>
    </reaction>
</comment>
<comment type="function">
    <text evidence="27">The processed protein kinase Xa21 chain released by protein cleavage after X.oryzae pv. oryzae protein Ax21 detection translocates into the nucleus where it can bind and regulate WRKY62, a transcription factor. Confers resistance to the bacterial pathogen X.oryzae pv. oryzae (Xoo).</text>
</comment>
<keyword evidence="14" id="KW-0732">Signal</keyword>
<evidence type="ECO:0000256" key="26">
    <source>
        <dbReference type="ARBA" id="ARBA00054320"/>
    </source>
</evidence>
<dbReference type="FunFam" id="1.10.510.10:FF:000358">
    <property type="entry name" value="Putative leucine-rich repeat receptor-like serine/threonine-protein kinase"/>
    <property type="match status" value="1"/>
</dbReference>
<accession>J3LES9</accession>
<evidence type="ECO:0000256" key="8">
    <source>
        <dbReference type="ARBA" id="ARBA00022527"/>
    </source>
</evidence>
<keyword evidence="7" id="KW-1003">Cell membrane</keyword>
<feature type="binding site" evidence="29">
    <location>
        <position position="240"/>
    </location>
    <ligand>
        <name>ATP</name>
        <dbReference type="ChEBI" id="CHEBI:30616"/>
    </ligand>
</feature>
<dbReference type="InterPro" id="IPR017441">
    <property type="entry name" value="Protein_kinase_ATP_BS"/>
</dbReference>
<keyword evidence="12" id="KW-0808">Transferase</keyword>
<comment type="function">
    <text evidence="26">Receptor kinase that detects X.oryzae pv. oryzae protein Ax21 to promote innate immunity. Following X.oryzae pv. oryzae protein Ax21 detection, undergoes cleavage, releasing the processed protein kinase Xa21 chain.</text>
</comment>
<keyword evidence="20 30" id="KW-1133">Transmembrane helix</keyword>
<dbReference type="PANTHER" id="PTHR27008">
    <property type="entry name" value="OS04G0122200 PROTEIN"/>
    <property type="match status" value="1"/>
</dbReference>
<evidence type="ECO:0000256" key="7">
    <source>
        <dbReference type="ARBA" id="ARBA00022475"/>
    </source>
</evidence>
<dbReference type="OMA" id="MSIGECK"/>
<dbReference type="PROSITE" id="PS00108">
    <property type="entry name" value="PROTEIN_KINASE_ST"/>
    <property type="match status" value="1"/>
</dbReference>
<dbReference type="GO" id="GO:0004674">
    <property type="term" value="F:protein serine/threonine kinase activity"/>
    <property type="evidence" value="ECO:0007669"/>
    <property type="project" value="UniProtKB-KW"/>
</dbReference>
<dbReference type="SUPFAM" id="SSF52058">
    <property type="entry name" value="L domain-like"/>
    <property type="match status" value="1"/>
</dbReference>
<proteinExistence type="inferred from homology"/>
<dbReference type="EC" id="2.7.11.1" evidence="6"/>
<dbReference type="SUPFAM" id="SSF56112">
    <property type="entry name" value="Protein kinase-like (PK-like)"/>
    <property type="match status" value="1"/>
</dbReference>
<evidence type="ECO:0000256" key="17">
    <source>
        <dbReference type="ARBA" id="ARBA00022777"/>
    </source>
</evidence>
<dbReference type="Gramene" id="OB02G31460.1">
    <property type="protein sequence ID" value="OB02G31460.1"/>
    <property type="gene ID" value="OB02G31460"/>
</dbReference>
<dbReference type="GO" id="GO:0005524">
    <property type="term" value="F:ATP binding"/>
    <property type="evidence" value="ECO:0007669"/>
    <property type="project" value="UniProtKB-UniRule"/>
</dbReference>
<keyword evidence="13 30" id="KW-0812">Transmembrane</keyword>
<comment type="cofactor">
    <cofactor evidence="1">
        <name>Mn(2+)</name>
        <dbReference type="ChEBI" id="CHEBI:29035"/>
    </cofactor>
</comment>
<evidence type="ECO:0000256" key="14">
    <source>
        <dbReference type="ARBA" id="ARBA00022729"/>
    </source>
</evidence>
<keyword evidence="23" id="KW-0325">Glycoprotein</keyword>
<evidence type="ECO:0000256" key="16">
    <source>
        <dbReference type="ARBA" id="ARBA00022741"/>
    </source>
</evidence>
<comment type="cofactor">
    <cofactor evidence="2">
        <name>Mg(2+)</name>
        <dbReference type="ChEBI" id="CHEBI:18420"/>
    </cofactor>
</comment>
<evidence type="ECO:0000256" key="5">
    <source>
        <dbReference type="ARBA" id="ARBA00009592"/>
    </source>
</evidence>
<evidence type="ECO:0000256" key="1">
    <source>
        <dbReference type="ARBA" id="ARBA00001936"/>
    </source>
</evidence>
<comment type="catalytic activity">
    <reaction evidence="24">
        <text>L-threonyl-[protein] + ATP = O-phospho-L-threonyl-[protein] + ADP + H(+)</text>
        <dbReference type="Rhea" id="RHEA:46608"/>
        <dbReference type="Rhea" id="RHEA-COMP:11060"/>
        <dbReference type="Rhea" id="RHEA-COMP:11605"/>
        <dbReference type="ChEBI" id="CHEBI:15378"/>
        <dbReference type="ChEBI" id="CHEBI:30013"/>
        <dbReference type="ChEBI" id="CHEBI:30616"/>
        <dbReference type="ChEBI" id="CHEBI:61977"/>
        <dbReference type="ChEBI" id="CHEBI:456216"/>
        <dbReference type="EC" id="2.7.11.1"/>
    </reaction>
</comment>
<evidence type="ECO:0000256" key="22">
    <source>
        <dbReference type="ARBA" id="ARBA00023170"/>
    </source>
</evidence>
<evidence type="ECO:0000256" key="13">
    <source>
        <dbReference type="ARBA" id="ARBA00022692"/>
    </source>
</evidence>
<evidence type="ECO:0000256" key="12">
    <source>
        <dbReference type="ARBA" id="ARBA00022679"/>
    </source>
</evidence>
<keyword evidence="8" id="KW-0723">Serine/threonine-protein kinase</keyword>
<dbReference type="GO" id="GO:0005886">
    <property type="term" value="C:plasma membrane"/>
    <property type="evidence" value="ECO:0007669"/>
    <property type="project" value="UniProtKB-SubCell"/>
</dbReference>
<dbReference type="Pfam" id="PF00560">
    <property type="entry name" value="LRR_1"/>
    <property type="match status" value="1"/>
</dbReference>
<dbReference type="PANTHER" id="PTHR27008:SF593">
    <property type="entry name" value="OS02G0615800 PROTEIN"/>
    <property type="match status" value="1"/>
</dbReference>
<keyword evidence="19 29" id="KW-0067">ATP-binding</keyword>
<evidence type="ECO:0000256" key="10">
    <source>
        <dbReference type="ARBA" id="ARBA00022614"/>
    </source>
</evidence>
<evidence type="ECO:0000256" key="2">
    <source>
        <dbReference type="ARBA" id="ARBA00001946"/>
    </source>
</evidence>
<dbReference type="EnsemblPlants" id="OB02G31460.1">
    <property type="protein sequence ID" value="OB02G31460.1"/>
    <property type="gene ID" value="OB02G31460"/>
</dbReference>
<evidence type="ECO:0000256" key="21">
    <source>
        <dbReference type="ARBA" id="ARBA00023136"/>
    </source>
</evidence>
<dbReference type="FunFam" id="3.80.10.10:FF:000111">
    <property type="entry name" value="LRR receptor-like serine/threonine-protein kinase ERECTA"/>
    <property type="match status" value="1"/>
</dbReference>
<dbReference type="FunFam" id="3.30.200.20:FF:000432">
    <property type="entry name" value="LRR receptor-like serine/threonine-protein kinase EFR"/>
    <property type="match status" value="1"/>
</dbReference>
<dbReference type="PROSITE" id="PS50011">
    <property type="entry name" value="PROTEIN_KINASE_DOM"/>
    <property type="match status" value="1"/>
</dbReference>
<evidence type="ECO:0000256" key="11">
    <source>
        <dbReference type="ARBA" id="ARBA00022626"/>
    </source>
</evidence>
<evidence type="ECO:0000256" key="4">
    <source>
        <dbReference type="ARBA" id="ARBA00004389"/>
    </source>
</evidence>
<reference evidence="32" key="1">
    <citation type="submission" date="2013-04" db="UniProtKB">
        <authorList>
            <consortium name="EnsemblPlants"/>
        </authorList>
    </citation>
    <scope>IDENTIFICATION</scope>
</reference>
<evidence type="ECO:0000256" key="6">
    <source>
        <dbReference type="ARBA" id="ARBA00012513"/>
    </source>
</evidence>
<keyword evidence="21 30" id="KW-0472">Membrane</keyword>
<evidence type="ECO:0000256" key="19">
    <source>
        <dbReference type="ARBA" id="ARBA00022840"/>
    </source>
</evidence>
<dbReference type="Proteomes" id="UP000006038">
    <property type="component" value="Unassembled WGS sequence"/>
</dbReference>
<dbReference type="Pfam" id="PF13855">
    <property type="entry name" value="LRR_8"/>
    <property type="match status" value="1"/>
</dbReference>
<evidence type="ECO:0000256" key="25">
    <source>
        <dbReference type="ARBA" id="ARBA00048679"/>
    </source>
</evidence>
<dbReference type="InterPro" id="IPR008271">
    <property type="entry name" value="Ser/Thr_kinase_AS"/>
</dbReference>
<evidence type="ECO:0000313" key="32">
    <source>
        <dbReference type="EnsemblPlants" id="OB02G31460.1"/>
    </source>
</evidence>
<keyword evidence="17" id="KW-0418">Kinase</keyword>
<evidence type="ECO:0000256" key="27">
    <source>
        <dbReference type="ARBA" id="ARBA00056628"/>
    </source>
</evidence>
<dbReference type="InterPro" id="IPR051809">
    <property type="entry name" value="Plant_receptor-like_S/T_kinase"/>
</dbReference>
<name>J3LES9_ORYBR</name>
<dbReference type="AlphaFoldDB" id="J3LES9"/>
<dbReference type="SMART" id="SM00220">
    <property type="entry name" value="S_TKc"/>
    <property type="match status" value="1"/>
</dbReference>
<keyword evidence="33" id="KW-1185">Reference proteome</keyword>
<keyword evidence="11" id="KW-1070">Brassinosteroid signaling pathway</keyword>
<dbReference type="InterPro" id="IPR001611">
    <property type="entry name" value="Leu-rich_rpt"/>
</dbReference>
<dbReference type="InterPro" id="IPR032675">
    <property type="entry name" value="LRR_dom_sf"/>
</dbReference>
<evidence type="ECO:0000256" key="18">
    <source>
        <dbReference type="ARBA" id="ARBA00022824"/>
    </source>
</evidence>
<comment type="similarity">
    <text evidence="5">Belongs to the RLP family.</text>
</comment>
<dbReference type="InterPro" id="IPR011009">
    <property type="entry name" value="Kinase-like_dom_sf"/>
</dbReference>
<evidence type="ECO:0000256" key="15">
    <source>
        <dbReference type="ARBA" id="ARBA00022737"/>
    </source>
</evidence>
<evidence type="ECO:0000259" key="31">
    <source>
        <dbReference type="PROSITE" id="PS50011"/>
    </source>
</evidence>
<feature type="domain" description="Protein kinase" evidence="31">
    <location>
        <begin position="211"/>
        <end position="512"/>
    </location>
</feature>
<comment type="subcellular location">
    <subcellularLocation>
        <location evidence="3">Cell membrane</location>
        <topology evidence="3">Single-pass membrane protein</topology>
    </subcellularLocation>
    <subcellularLocation>
        <location evidence="4">Endoplasmic reticulum membrane</location>
        <topology evidence="4">Single-pass membrane protein</topology>
    </subcellularLocation>
</comment>
<evidence type="ECO:0000256" key="20">
    <source>
        <dbReference type="ARBA" id="ARBA00022989"/>
    </source>
</evidence>
<dbReference type="PROSITE" id="PS00107">
    <property type="entry name" value="PROTEIN_KINASE_ATP"/>
    <property type="match status" value="1"/>
</dbReference>
<organism evidence="32">
    <name type="scientific">Oryza brachyantha</name>
    <name type="common">malo sina</name>
    <dbReference type="NCBI Taxonomy" id="4533"/>
    <lineage>
        <taxon>Eukaryota</taxon>
        <taxon>Viridiplantae</taxon>
        <taxon>Streptophyta</taxon>
        <taxon>Embryophyta</taxon>
        <taxon>Tracheophyta</taxon>
        <taxon>Spermatophyta</taxon>
        <taxon>Magnoliopsida</taxon>
        <taxon>Liliopsida</taxon>
        <taxon>Poales</taxon>
        <taxon>Poaceae</taxon>
        <taxon>BOP clade</taxon>
        <taxon>Oryzoideae</taxon>
        <taxon>Oryzeae</taxon>
        <taxon>Oryzinae</taxon>
        <taxon>Oryza</taxon>
    </lineage>
</organism>
<keyword evidence="15" id="KW-0677">Repeat</keyword>
<dbReference type="InterPro" id="IPR000719">
    <property type="entry name" value="Prot_kinase_dom"/>
</dbReference>
<dbReference type="GO" id="GO:0009742">
    <property type="term" value="P:brassinosteroid mediated signaling pathway"/>
    <property type="evidence" value="ECO:0007669"/>
    <property type="project" value="UniProtKB-KW"/>
</dbReference>
<keyword evidence="9" id="KW-0597">Phosphoprotein</keyword>
<dbReference type="PRINTS" id="PR00019">
    <property type="entry name" value="LEURICHRPT"/>
</dbReference>
<dbReference type="Gene3D" id="3.30.200.20">
    <property type="entry name" value="Phosphorylase Kinase, domain 1"/>
    <property type="match status" value="1"/>
</dbReference>
<sequence>MTKILLSYNKLEGPIPREVSNLNQLTELQLSSNTLTGEIPMSIGECKQLHILQMDRNFLTGNITKSLGILKSLSTVNLSHNNLTGFIPIELSDLTSLTQLDLSYNNLQGQIPKDGVFMNATAVSLFGNPELCGGVADLHMRSCPIGSGRKATEYYLVRVLIPLFGFMSLILLIYFILSEKKMGRGPYLPFSPLDQFPIVSYKDLAQATQNFAESNLLGRGGYGAVYRGRLTKSKQDVAVKVLDLDMRGAEKSFLSECEALRSIRHRNLVPIKTACSTVDINGNVFKALIYEFMHNGNLDSWLHNGEGTARKPLSLNQRICIAVNIADALDYLHHESGQTIIHCDVKPSNILLDNDMTHLGDFGIASFYTDDAGSTSRGNISNNTTSIGVKGTIGYIAPEYASGGHPSTYRDVYGFGIVLLEILTGKRPTDPLFVNELNIVNYVERNFPDNILHVIDTPLQEECNSITQADAVTENRAYQSLVSLLQVALSCTRQLPNERMTMREAASRIRSIKTSQASARGN</sequence>
<evidence type="ECO:0000256" key="28">
    <source>
        <dbReference type="ARBA" id="ARBA00072040"/>
    </source>
</evidence>
<evidence type="ECO:0000256" key="29">
    <source>
        <dbReference type="PROSITE-ProRule" id="PRU10141"/>
    </source>
</evidence>
<evidence type="ECO:0000256" key="9">
    <source>
        <dbReference type="ARBA" id="ARBA00022553"/>
    </source>
</evidence>
<keyword evidence="22" id="KW-0675">Receptor</keyword>
<dbReference type="GO" id="GO:0005789">
    <property type="term" value="C:endoplasmic reticulum membrane"/>
    <property type="evidence" value="ECO:0007669"/>
    <property type="project" value="UniProtKB-SubCell"/>
</dbReference>
<evidence type="ECO:0000256" key="23">
    <source>
        <dbReference type="ARBA" id="ARBA00023180"/>
    </source>
</evidence>
<evidence type="ECO:0000313" key="33">
    <source>
        <dbReference type="Proteomes" id="UP000006038"/>
    </source>
</evidence>
<keyword evidence="16 29" id="KW-0547">Nucleotide-binding</keyword>
<feature type="transmembrane region" description="Helical" evidence="30">
    <location>
        <begin position="155"/>
        <end position="177"/>
    </location>
</feature>